<accession>A0A2S2R2P4</accession>
<comment type="subcellular location">
    <subcellularLocation>
        <location evidence="8">Cell projection</location>
        <location evidence="8">Kinocilium</location>
    </subcellularLocation>
    <subcellularLocation>
        <location evidence="1">Cytoplasm</location>
        <location evidence="1">Cytoskeleton</location>
        <location evidence="1">Flagellum axoneme</location>
    </subcellularLocation>
</comment>
<dbReference type="GO" id="GO:0005930">
    <property type="term" value="C:axoneme"/>
    <property type="evidence" value="ECO:0007669"/>
    <property type="project" value="TreeGrafter"/>
</dbReference>
<keyword evidence="4" id="KW-0282">Flagellum</keyword>
<name>A0A2S2R2P4_9HEMI</name>
<evidence type="ECO:0000256" key="6">
    <source>
        <dbReference type="ARBA" id="ARBA00023212"/>
    </source>
</evidence>
<keyword evidence="2" id="KW-0963">Cytoplasm</keyword>
<dbReference type="GO" id="GO:0060091">
    <property type="term" value="C:kinocilium"/>
    <property type="evidence" value="ECO:0007669"/>
    <property type="project" value="UniProtKB-SubCell"/>
</dbReference>
<evidence type="ECO:0000256" key="10">
    <source>
        <dbReference type="ARBA" id="ARBA00041080"/>
    </source>
</evidence>
<dbReference type="GO" id="GO:0060294">
    <property type="term" value="P:cilium movement involved in cell motility"/>
    <property type="evidence" value="ECO:0007669"/>
    <property type="project" value="TreeGrafter"/>
</dbReference>
<gene>
    <name evidence="11" type="primary">rsph9</name>
    <name evidence="11" type="ORF">g.184408</name>
</gene>
<dbReference type="GO" id="GO:0044458">
    <property type="term" value="P:motile cilium assembly"/>
    <property type="evidence" value="ECO:0007669"/>
    <property type="project" value="TreeGrafter"/>
</dbReference>
<reference evidence="11" key="1">
    <citation type="submission" date="2018-04" db="EMBL/GenBank/DDBJ databases">
        <title>Transcriptome assembly of Sipha flava.</title>
        <authorList>
            <person name="Scully E.D."/>
            <person name="Geib S.M."/>
            <person name="Palmer N.A."/>
            <person name="Koch K."/>
            <person name="Bradshaw J."/>
            <person name="Heng-Moss T."/>
            <person name="Sarath G."/>
        </authorList>
    </citation>
    <scope>NUCLEOTIDE SEQUENCE</scope>
</reference>
<evidence type="ECO:0000256" key="2">
    <source>
        <dbReference type="ARBA" id="ARBA00022490"/>
    </source>
</evidence>
<sequence length="236" mass="27095">MPTDWSTFKSNVACQVKTKFNGNPRFIAEKYNLKKKSLVQSANSSIIINNEYVEDEETKPLESIVFDDLLSISEPEEIVEQESVANTFEAENTIKEEDRLAITIKMIDNESHIVPRGFYYKLPNENIVKAPYFKGLDFSEIGNEQNFFHINPKYCTHNSVKNKVRSDYNGSIDFLESIVNDIPKGCWTSQTVYNRYLIMNHLLWPGAVFVQDMSTGVNGFFYNGDGIKNLDLPFMI</sequence>
<dbReference type="PANTHER" id="PTHR22069">
    <property type="entry name" value="MITOCHONDRIAL RIBOSOMAL PROTEIN S18"/>
    <property type="match status" value="1"/>
</dbReference>
<evidence type="ECO:0000256" key="4">
    <source>
        <dbReference type="ARBA" id="ARBA00022846"/>
    </source>
</evidence>
<dbReference type="AlphaFoldDB" id="A0A2S2R2P4"/>
<dbReference type="OrthoDB" id="10258956at2759"/>
<dbReference type="EMBL" id="GGMS01015001">
    <property type="protein sequence ID" value="MBY84204.1"/>
    <property type="molecule type" value="Transcribed_RNA"/>
</dbReference>
<evidence type="ECO:0000256" key="9">
    <source>
        <dbReference type="ARBA" id="ARBA00038319"/>
    </source>
</evidence>
<keyword evidence="3" id="KW-0970">Cilium biogenesis/degradation</keyword>
<protein>
    <recommendedName>
        <fullName evidence="10">Radial spoke head protein 9 homolog</fullName>
    </recommendedName>
</protein>
<dbReference type="InterPro" id="IPR055316">
    <property type="entry name" value="RSP9"/>
</dbReference>
<keyword evidence="5" id="KW-0969">Cilium</keyword>
<evidence type="ECO:0000313" key="11">
    <source>
        <dbReference type="EMBL" id="MBY84204.1"/>
    </source>
</evidence>
<evidence type="ECO:0000256" key="1">
    <source>
        <dbReference type="ARBA" id="ARBA00004611"/>
    </source>
</evidence>
<evidence type="ECO:0000256" key="7">
    <source>
        <dbReference type="ARBA" id="ARBA00023273"/>
    </source>
</evidence>
<dbReference type="PANTHER" id="PTHR22069:SF0">
    <property type="entry name" value="RADIAL SPOKE HEAD PROTEIN 9 HOMOLOG"/>
    <property type="match status" value="1"/>
</dbReference>
<evidence type="ECO:0000256" key="5">
    <source>
        <dbReference type="ARBA" id="ARBA00023069"/>
    </source>
</evidence>
<evidence type="ECO:0000256" key="8">
    <source>
        <dbReference type="ARBA" id="ARBA00037822"/>
    </source>
</evidence>
<keyword evidence="6" id="KW-0206">Cytoskeleton</keyword>
<proteinExistence type="inferred from homology"/>
<dbReference type="GO" id="GO:0035082">
    <property type="term" value="P:axoneme assembly"/>
    <property type="evidence" value="ECO:0007669"/>
    <property type="project" value="InterPro"/>
</dbReference>
<organism evidence="11">
    <name type="scientific">Sipha flava</name>
    <name type="common">yellow sugarcane aphid</name>
    <dbReference type="NCBI Taxonomy" id="143950"/>
    <lineage>
        <taxon>Eukaryota</taxon>
        <taxon>Metazoa</taxon>
        <taxon>Ecdysozoa</taxon>
        <taxon>Arthropoda</taxon>
        <taxon>Hexapoda</taxon>
        <taxon>Insecta</taxon>
        <taxon>Pterygota</taxon>
        <taxon>Neoptera</taxon>
        <taxon>Paraneoptera</taxon>
        <taxon>Hemiptera</taxon>
        <taxon>Sternorrhyncha</taxon>
        <taxon>Aphidomorpha</taxon>
        <taxon>Aphidoidea</taxon>
        <taxon>Aphididae</taxon>
        <taxon>Sipha</taxon>
    </lineage>
</organism>
<evidence type="ECO:0000256" key="3">
    <source>
        <dbReference type="ARBA" id="ARBA00022794"/>
    </source>
</evidence>
<keyword evidence="7" id="KW-0966">Cell projection</keyword>
<comment type="similarity">
    <text evidence="9">Belongs to the flagellar radial spoke RSP9 family.</text>
</comment>